<comment type="caution">
    <text evidence="1">The sequence shown here is derived from an EMBL/GenBank/DDBJ whole genome shotgun (WGS) entry which is preliminary data.</text>
</comment>
<dbReference type="Proteomes" id="UP000003781">
    <property type="component" value="Unassembled WGS sequence"/>
</dbReference>
<gene>
    <name evidence="1" type="ORF">CY0110_19562</name>
</gene>
<accession>A3IJP4</accession>
<sequence length="23" mass="2934">MLKFSYYSNYYLNEFIISLHKFI</sequence>
<dbReference type="AlphaFoldDB" id="A3IJP4"/>
<dbReference type="EMBL" id="AAXW01000002">
    <property type="protein sequence ID" value="EAZ94026.1"/>
    <property type="molecule type" value="Genomic_DNA"/>
</dbReference>
<evidence type="ECO:0000313" key="2">
    <source>
        <dbReference type="Proteomes" id="UP000003781"/>
    </source>
</evidence>
<protein>
    <submittedName>
        <fullName evidence="1">Uncharacterized protein</fullName>
    </submittedName>
</protein>
<keyword evidence="2" id="KW-1185">Reference proteome</keyword>
<organism evidence="1 2">
    <name type="scientific">Crocosphaera chwakensis CCY0110</name>
    <dbReference type="NCBI Taxonomy" id="391612"/>
    <lineage>
        <taxon>Bacteria</taxon>
        <taxon>Bacillati</taxon>
        <taxon>Cyanobacteriota</taxon>
        <taxon>Cyanophyceae</taxon>
        <taxon>Oscillatoriophycideae</taxon>
        <taxon>Chroococcales</taxon>
        <taxon>Aphanothecaceae</taxon>
        <taxon>Crocosphaera</taxon>
        <taxon>Crocosphaera chwakensis</taxon>
    </lineage>
</organism>
<reference evidence="1 2" key="1">
    <citation type="submission" date="2007-03" db="EMBL/GenBank/DDBJ databases">
        <authorList>
            <person name="Stal L."/>
            <person name="Ferriera S."/>
            <person name="Johnson J."/>
            <person name="Kravitz S."/>
            <person name="Beeson K."/>
            <person name="Sutton G."/>
            <person name="Rogers Y.-H."/>
            <person name="Friedman R."/>
            <person name="Frazier M."/>
            <person name="Venter J.C."/>
        </authorList>
    </citation>
    <scope>NUCLEOTIDE SEQUENCE [LARGE SCALE GENOMIC DNA]</scope>
    <source>
        <strain evidence="1 2">CCY0110</strain>
    </source>
</reference>
<name>A3IJP4_9CHRO</name>
<proteinExistence type="predicted"/>
<evidence type="ECO:0000313" key="1">
    <source>
        <dbReference type="EMBL" id="EAZ94026.1"/>
    </source>
</evidence>